<comment type="subcellular location">
    <subcellularLocation>
        <location evidence="1">Membrane</location>
        <topology evidence="1">Multi-pass membrane protein</topology>
    </subcellularLocation>
</comment>
<keyword evidence="4 7" id="KW-0812">Transmembrane</keyword>
<evidence type="ECO:0000313" key="8">
    <source>
        <dbReference type="EMBL" id="KAL1024024.1"/>
    </source>
</evidence>
<accession>A0ABD0XRQ3</accession>
<evidence type="ECO:0000256" key="5">
    <source>
        <dbReference type="ARBA" id="ARBA00022989"/>
    </source>
</evidence>
<evidence type="ECO:0000313" key="9">
    <source>
        <dbReference type="Proteomes" id="UP001557470"/>
    </source>
</evidence>
<protein>
    <recommendedName>
        <fullName evidence="3">Transmembrane protein 192</fullName>
    </recommendedName>
</protein>
<evidence type="ECO:0000256" key="4">
    <source>
        <dbReference type="ARBA" id="ARBA00022692"/>
    </source>
</evidence>
<gene>
    <name evidence="8" type="ORF">UPYG_G00050430</name>
</gene>
<feature type="transmembrane region" description="Helical" evidence="7">
    <location>
        <begin position="123"/>
        <end position="141"/>
    </location>
</feature>
<dbReference type="Proteomes" id="UP001557470">
    <property type="component" value="Unassembled WGS sequence"/>
</dbReference>
<dbReference type="GO" id="GO:0016020">
    <property type="term" value="C:membrane"/>
    <property type="evidence" value="ECO:0007669"/>
    <property type="project" value="UniProtKB-SubCell"/>
</dbReference>
<organism evidence="8 9">
    <name type="scientific">Umbra pygmaea</name>
    <name type="common">Eastern mudminnow</name>
    <dbReference type="NCBI Taxonomy" id="75934"/>
    <lineage>
        <taxon>Eukaryota</taxon>
        <taxon>Metazoa</taxon>
        <taxon>Chordata</taxon>
        <taxon>Craniata</taxon>
        <taxon>Vertebrata</taxon>
        <taxon>Euteleostomi</taxon>
        <taxon>Actinopterygii</taxon>
        <taxon>Neopterygii</taxon>
        <taxon>Teleostei</taxon>
        <taxon>Protacanthopterygii</taxon>
        <taxon>Esociformes</taxon>
        <taxon>Umbridae</taxon>
        <taxon>Umbra</taxon>
    </lineage>
</organism>
<evidence type="ECO:0000256" key="1">
    <source>
        <dbReference type="ARBA" id="ARBA00004141"/>
    </source>
</evidence>
<dbReference type="AlphaFoldDB" id="A0ABD0XRQ3"/>
<dbReference type="PANTHER" id="PTHR31592">
    <property type="entry name" value="TRANSMEMBRANE PROTEIN 192"/>
    <property type="match status" value="1"/>
</dbReference>
<keyword evidence="6 7" id="KW-0472">Membrane</keyword>
<feature type="transmembrane region" description="Helical" evidence="7">
    <location>
        <begin position="147"/>
        <end position="172"/>
    </location>
</feature>
<feature type="transmembrane region" description="Helical" evidence="7">
    <location>
        <begin position="51"/>
        <end position="73"/>
    </location>
</feature>
<feature type="transmembrane region" description="Helical" evidence="7">
    <location>
        <begin position="93"/>
        <end position="111"/>
    </location>
</feature>
<evidence type="ECO:0000256" key="2">
    <source>
        <dbReference type="ARBA" id="ARBA00006314"/>
    </source>
</evidence>
<evidence type="ECO:0000256" key="6">
    <source>
        <dbReference type="ARBA" id="ARBA00023136"/>
    </source>
</evidence>
<reference evidence="8 9" key="1">
    <citation type="submission" date="2024-06" db="EMBL/GenBank/DDBJ databases">
        <authorList>
            <person name="Pan Q."/>
            <person name="Wen M."/>
            <person name="Jouanno E."/>
            <person name="Zahm M."/>
            <person name="Klopp C."/>
            <person name="Cabau C."/>
            <person name="Louis A."/>
            <person name="Berthelot C."/>
            <person name="Parey E."/>
            <person name="Roest Crollius H."/>
            <person name="Montfort J."/>
            <person name="Robinson-Rechavi M."/>
            <person name="Bouchez O."/>
            <person name="Lampietro C."/>
            <person name="Lopez Roques C."/>
            <person name="Donnadieu C."/>
            <person name="Postlethwait J."/>
            <person name="Bobe J."/>
            <person name="Verreycken H."/>
            <person name="Guiguen Y."/>
        </authorList>
    </citation>
    <scope>NUCLEOTIDE SEQUENCE [LARGE SCALE GENOMIC DNA]</scope>
    <source>
        <strain evidence="8">Up_M1</strain>
        <tissue evidence="8">Testis</tissue>
    </source>
</reference>
<proteinExistence type="inferred from homology"/>
<sequence>MDSKGTAQHAASSLDFSQSVEEEPLVDGPVILPGILQSVIRRKVMTLHTHCCAMLLLLLQVVYVSLSVCVCVVCELKAGGRDCVGVLGAVRGLSAVVMGKVCLWGCVLLFGGTDTRRLKHLPLIIHSTGNAAVLILISANVSETEHLPVYLLLGILGLELLVSLPILLIYTVRVVRFNMERAGPDISQEEQTHTYSTTETGFREGSSLEDVVEKQADLIDYLKQHNTLLSKRLLSVTAQP</sequence>
<comment type="caution">
    <text evidence="8">The sequence shown here is derived from an EMBL/GenBank/DDBJ whole genome shotgun (WGS) entry which is preliminary data.</text>
</comment>
<evidence type="ECO:0000256" key="7">
    <source>
        <dbReference type="SAM" id="Phobius"/>
    </source>
</evidence>
<keyword evidence="9" id="KW-1185">Reference proteome</keyword>
<dbReference type="EMBL" id="JAGEUA010000001">
    <property type="protein sequence ID" value="KAL1024024.1"/>
    <property type="molecule type" value="Genomic_DNA"/>
</dbReference>
<evidence type="ECO:0000256" key="3">
    <source>
        <dbReference type="ARBA" id="ARBA00014635"/>
    </source>
</evidence>
<dbReference type="InterPro" id="IPR029399">
    <property type="entry name" value="TMEM192"/>
</dbReference>
<keyword evidence="5 7" id="KW-1133">Transmembrane helix</keyword>
<comment type="similarity">
    <text evidence="2">Belongs to the TMEM192 family.</text>
</comment>
<dbReference type="Pfam" id="PF14802">
    <property type="entry name" value="TMEM192"/>
    <property type="match status" value="1"/>
</dbReference>
<dbReference type="PANTHER" id="PTHR31592:SF1">
    <property type="entry name" value="TRANSMEMBRANE PROTEIN 192"/>
    <property type="match status" value="1"/>
</dbReference>
<name>A0ABD0XRQ3_UMBPY</name>